<feature type="domain" description="Release factor glutamine methyltransferase N-terminal" evidence="7">
    <location>
        <begin position="16"/>
        <end position="83"/>
    </location>
</feature>
<evidence type="ECO:0000259" key="7">
    <source>
        <dbReference type="Pfam" id="PF17827"/>
    </source>
</evidence>
<reference evidence="9" key="1">
    <citation type="journal article" date="2011" name="J. Bacteriol.">
        <title>Complete genome sequence of NBRC 3288, a unique cellulose-nonproducing strain of Gluconacetobacter xylinus isolated from vinegar.</title>
        <authorList>
            <person name="Ogino H."/>
            <person name="Azuma Y."/>
            <person name="Hosoyama A."/>
            <person name="Nakazawa H."/>
            <person name="Matsutani M."/>
            <person name="Hasegawa A."/>
            <person name="Otsuyama K."/>
            <person name="Matsushita K."/>
            <person name="Fujita N."/>
            <person name="Shirai M."/>
        </authorList>
    </citation>
    <scope>NUCLEOTIDE SEQUENCE [LARGE SCALE GENOMIC DNA]</scope>
    <source>
        <strain evidence="9">NBRC 3288 / BCRC 11682 / LMG 1693</strain>
    </source>
</reference>
<evidence type="ECO:0000256" key="1">
    <source>
        <dbReference type="ARBA" id="ARBA00022603"/>
    </source>
</evidence>
<dbReference type="HOGENOM" id="CLU_018398_3_1_5"/>
<dbReference type="GO" id="GO:0003676">
    <property type="term" value="F:nucleic acid binding"/>
    <property type="evidence" value="ECO:0007669"/>
    <property type="project" value="InterPro"/>
</dbReference>
<dbReference type="PANTHER" id="PTHR18895:SF74">
    <property type="entry name" value="MTRF1L RELEASE FACTOR GLUTAMINE METHYLTRANSFERASE"/>
    <property type="match status" value="1"/>
</dbReference>
<feature type="binding site" evidence="5">
    <location>
        <begin position="195"/>
        <end position="198"/>
    </location>
    <ligand>
        <name>substrate</name>
    </ligand>
</feature>
<dbReference type="eggNOG" id="COG2890">
    <property type="taxonomic scope" value="Bacteria"/>
</dbReference>
<evidence type="ECO:0000313" key="8">
    <source>
        <dbReference type="EMBL" id="BAK82993.1"/>
    </source>
</evidence>
<proteinExistence type="inferred from homology"/>
<feature type="binding site" evidence="5">
    <location>
        <position position="152"/>
    </location>
    <ligand>
        <name>S-adenosyl-L-methionine</name>
        <dbReference type="ChEBI" id="CHEBI:59789"/>
    </ligand>
</feature>
<keyword evidence="2 5" id="KW-0808">Transferase</keyword>
<dbReference type="PATRIC" id="fig|634177.7.peg.687"/>
<dbReference type="Pfam" id="PF17827">
    <property type="entry name" value="PrmC_N"/>
    <property type="match status" value="1"/>
</dbReference>
<evidence type="ECO:0000256" key="5">
    <source>
        <dbReference type="HAMAP-Rule" id="MF_02126"/>
    </source>
</evidence>
<dbReference type="HAMAP" id="MF_02126">
    <property type="entry name" value="RF_methyltr_PrmC"/>
    <property type="match status" value="1"/>
</dbReference>
<dbReference type="EMBL" id="AP012159">
    <property type="protein sequence ID" value="BAK82993.1"/>
    <property type="molecule type" value="Genomic_DNA"/>
</dbReference>
<sequence length="288" mass="30084">MIKETMVPSPANLRILLSTATDQLRRAGIEAPQREARLLAAHAAGTDLAGLLRIDALTGAAHATFSQILTRRLNHEPMAYITGQAGFWSLDLATSPATLIPRADSETLIEAVLHHLPDRTQALRVLDIGTGTGCLLLAILAEYPHATGIGTDINPHAARLAADNAARNGLGARCATLCCNWAEAVHGPFDLVLSNPPYIPHTDLAGLMPDVVAHEPARALDGGPDGLVAYRALAAALPTLLAPGGTSVLELGIGQDHSVPALMRASGLEVVETRPDLGGIGRALVVKK</sequence>
<name>G2I4E6_KOMMN</name>
<organism evidence="8 9">
    <name type="scientific">Komagataeibacter medellinensis (strain NBRC 3288 / BCRC 11682 / LMG 1693 / Kondo 51)</name>
    <name type="common">Gluconacetobacter medellinensis</name>
    <dbReference type="NCBI Taxonomy" id="634177"/>
    <lineage>
        <taxon>Bacteria</taxon>
        <taxon>Pseudomonadati</taxon>
        <taxon>Pseudomonadota</taxon>
        <taxon>Alphaproteobacteria</taxon>
        <taxon>Acetobacterales</taxon>
        <taxon>Acetobacteraceae</taxon>
        <taxon>Komagataeibacter</taxon>
    </lineage>
</organism>
<dbReference type="PROSITE" id="PS00092">
    <property type="entry name" value="N6_MTASE"/>
    <property type="match status" value="1"/>
</dbReference>
<dbReference type="NCBIfam" id="TIGR00536">
    <property type="entry name" value="hemK_fam"/>
    <property type="match status" value="1"/>
</dbReference>
<dbReference type="PANTHER" id="PTHR18895">
    <property type="entry name" value="HEMK METHYLTRANSFERASE"/>
    <property type="match status" value="1"/>
</dbReference>
<dbReference type="CDD" id="cd02440">
    <property type="entry name" value="AdoMet_MTases"/>
    <property type="match status" value="1"/>
</dbReference>
<keyword evidence="1 5" id="KW-0489">Methyltransferase</keyword>
<dbReference type="Proteomes" id="UP000009044">
    <property type="component" value="Chromosome"/>
</dbReference>
<evidence type="ECO:0000256" key="2">
    <source>
        <dbReference type="ARBA" id="ARBA00022679"/>
    </source>
</evidence>
<dbReference type="InterPro" id="IPR029063">
    <property type="entry name" value="SAM-dependent_MTases_sf"/>
</dbReference>
<dbReference type="InterPro" id="IPR007848">
    <property type="entry name" value="Small_mtfrase_dom"/>
</dbReference>
<dbReference type="GO" id="GO:0032259">
    <property type="term" value="P:methylation"/>
    <property type="evidence" value="ECO:0007669"/>
    <property type="project" value="UniProtKB-KW"/>
</dbReference>
<feature type="domain" description="Methyltransferase small" evidence="6">
    <location>
        <begin position="111"/>
        <end position="203"/>
    </location>
</feature>
<comment type="similarity">
    <text evidence="5">Belongs to the protein N5-glutamine methyltransferase family. PrmC subfamily.</text>
</comment>
<dbReference type="Pfam" id="PF05175">
    <property type="entry name" value="MTS"/>
    <property type="match status" value="1"/>
</dbReference>
<dbReference type="STRING" id="634177.GLX_05810"/>
<dbReference type="NCBIfam" id="TIGR03534">
    <property type="entry name" value="RF_mod_PrmC"/>
    <property type="match status" value="1"/>
</dbReference>
<dbReference type="InterPro" id="IPR040758">
    <property type="entry name" value="PrmC_N"/>
</dbReference>
<evidence type="ECO:0000256" key="4">
    <source>
        <dbReference type="ARBA" id="ARBA00048391"/>
    </source>
</evidence>
<accession>G2I4E6</accession>
<evidence type="ECO:0000313" key="9">
    <source>
        <dbReference type="Proteomes" id="UP000009044"/>
    </source>
</evidence>
<dbReference type="Gene3D" id="3.40.50.150">
    <property type="entry name" value="Vaccinia Virus protein VP39"/>
    <property type="match status" value="1"/>
</dbReference>
<dbReference type="InterPro" id="IPR050320">
    <property type="entry name" value="N5-glutamine_MTase"/>
</dbReference>
<dbReference type="InterPro" id="IPR019874">
    <property type="entry name" value="RF_methyltr_PrmC"/>
</dbReference>
<comment type="function">
    <text evidence="5">Methylates the class 1 translation termination release factors RF1/PrfA and RF2/PrfB on the glutamine residue of the universally conserved GGQ motif.</text>
</comment>
<protein>
    <recommendedName>
        <fullName evidence="5">Release factor glutamine methyltransferase</fullName>
        <shortName evidence="5">RF MTase</shortName>
        <ecNumber evidence="5">2.1.1.297</ecNumber>
    </recommendedName>
    <alternativeName>
        <fullName evidence="5">N5-glutamine methyltransferase PrmC</fullName>
    </alternativeName>
    <alternativeName>
        <fullName evidence="5">Protein-(glutamine-N5) MTase PrmC</fullName>
    </alternativeName>
    <alternativeName>
        <fullName evidence="5">Protein-glutamine N-methyltransferase PrmC</fullName>
    </alternativeName>
</protein>
<dbReference type="InterPro" id="IPR004556">
    <property type="entry name" value="HemK-like"/>
</dbReference>
<dbReference type="SUPFAM" id="SSF53335">
    <property type="entry name" value="S-adenosyl-L-methionine-dependent methyltransferases"/>
    <property type="match status" value="1"/>
</dbReference>
<dbReference type="EC" id="2.1.1.297" evidence="5"/>
<dbReference type="InterPro" id="IPR002052">
    <property type="entry name" value="DNA_methylase_N6_adenine_CS"/>
</dbReference>
<dbReference type="Gene3D" id="1.10.8.10">
    <property type="entry name" value="DNA helicase RuvA subunit, C-terminal domain"/>
    <property type="match status" value="1"/>
</dbReference>
<feature type="binding site" evidence="5">
    <location>
        <position position="195"/>
    </location>
    <ligand>
        <name>S-adenosyl-L-methionine</name>
        <dbReference type="ChEBI" id="CHEBI:59789"/>
    </ligand>
</feature>
<feature type="binding site" evidence="5">
    <location>
        <position position="181"/>
    </location>
    <ligand>
        <name>S-adenosyl-L-methionine</name>
        <dbReference type="ChEBI" id="CHEBI:59789"/>
    </ligand>
</feature>
<dbReference type="KEGG" id="gxy:GLX_05810"/>
<keyword evidence="3 5" id="KW-0949">S-adenosyl-L-methionine</keyword>
<gene>
    <name evidence="5" type="primary">prmC</name>
    <name evidence="8" type="ordered locus">GLX_05810</name>
</gene>
<feature type="binding site" evidence="5">
    <location>
        <begin position="129"/>
        <end position="133"/>
    </location>
    <ligand>
        <name>S-adenosyl-L-methionine</name>
        <dbReference type="ChEBI" id="CHEBI:59789"/>
    </ligand>
</feature>
<evidence type="ECO:0000259" key="6">
    <source>
        <dbReference type="Pfam" id="PF05175"/>
    </source>
</evidence>
<dbReference type="GO" id="GO:0102559">
    <property type="term" value="F:peptide chain release factor N(5)-glutamine methyltransferase activity"/>
    <property type="evidence" value="ECO:0007669"/>
    <property type="project" value="UniProtKB-EC"/>
</dbReference>
<dbReference type="AlphaFoldDB" id="G2I4E6"/>
<comment type="catalytic activity">
    <reaction evidence="4 5">
        <text>L-glutaminyl-[peptide chain release factor] + S-adenosyl-L-methionine = N(5)-methyl-L-glutaminyl-[peptide chain release factor] + S-adenosyl-L-homocysteine + H(+)</text>
        <dbReference type="Rhea" id="RHEA:42896"/>
        <dbReference type="Rhea" id="RHEA-COMP:10271"/>
        <dbReference type="Rhea" id="RHEA-COMP:10272"/>
        <dbReference type="ChEBI" id="CHEBI:15378"/>
        <dbReference type="ChEBI" id="CHEBI:30011"/>
        <dbReference type="ChEBI" id="CHEBI:57856"/>
        <dbReference type="ChEBI" id="CHEBI:59789"/>
        <dbReference type="ChEBI" id="CHEBI:61891"/>
        <dbReference type="EC" id="2.1.1.297"/>
    </reaction>
</comment>
<evidence type="ECO:0000256" key="3">
    <source>
        <dbReference type="ARBA" id="ARBA00022691"/>
    </source>
</evidence>